<keyword evidence="1" id="KW-1133">Transmembrane helix</keyword>
<name>A0A1I7KWL5_9BACT</name>
<gene>
    <name evidence="2" type="ORF">SAMN04487941_0047</name>
</gene>
<feature type="transmembrane region" description="Helical" evidence="1">
    <location>
        <begin position="16"/>
        <end position="37"/>
    </location>
</feature>
<dbReference type="RefSeq" id="WP_229802318.1">
    <property type="nucleotide sequence ID" value="NZ_BMXC01000007.1"/>
</dbReference>
<proteinExistence type="predicted"/>
<sequence length="133" mass="14726">MALPKPKLQVVSILQGLYWLVTGIWPFVHLPSFLWVTGPKEDIWLLYTVSVLITVIGGVLLAAGLRKHVTQEIKWLGIASAAGLTGIDVYYATNDVIWDVYLLDAIGEVLLILLWLWSGSKGMWTAHAAKDRG</sequence>
<keyword evidence="1" id="KW-0472">Membrane</keyword>
<evidence type="ECO:0000313" key="2">
    <source>
        <dbReference type="EMBL" id="SFV01825.1"/>
    </source>
</evidence>
<reference evidence="3" key="1">
    <citation type="submission" date="2016-10" db="EMBL/GenBank/DDBJ databases">
        <authorList>
            <person name="Varghese N."/>
        </authorList>
    </citation>
    <scope>NUCLEOTIDE SEQUENCE [LARGE SCALE GENOMIC DNA]</scope>
    <source>
        <strain evidence="3">DSM 18820</strain>
    </source>
</reference>
<dbReference type="AlphaFoldDB" id="A0A1I7KWL5"/>
<dbReference type="EMBL" id="FPCA01000010">
    <property type="protein sequence ID" value="SFV01825.1"/>
    <property type="molecule type" value="Genomic_DNA"/>
</dbReference>
<feature type="transmembrane region" description="Helical" evidence="1">
    <location>
        <begin position="98"/>
        <end position="117"/>
    </location>
</feature>
<keyword evidence="1" id="KW-0812">Transmembrane</keyword>
<dbReference type="STRING" id="388950.GCA_001611675_03184"/>
<accession>A0A1I7KWL5</accession>
<protein>
    <submittedName>
        <fullName evidence="2">Uncharacterized protein</fullName>
    </submittedName>
</protein>
<evidence type="ECO:0000256" key="1">
    <source>
        <dbReference type="SAM" id="Phobius"/>
    </source>
</evidence>
<feature type="transmembrane region" description="Helical" evidence="1">
    <location>
        <begin position="43"/>
        <end position="63"/>
    </location>
</feature>
<evidence type="ECO:0000313" key="3">
    <source>
        <dbReference type="Proteomes" id="UP000182491"/>
    </source>
</evidence>
<keyword evidence="3" id="KW-1185">Reference proteome</keyword>
<dbReference type="Proteomes" id="UP000182491">
    <property type="component" value="Unassembled WGS sequence"/>
</dbReference>
<organism evidence="2 3">
    <name type="scientific">Pontibacter akesuensis</name>
    <dbReference type="NCBI Taxonomy" id="388950"/>
    <lineage>
        <taxon>Bacteria</taxon>
        <taxon>Pseudomonadati</taxon>
        <taxon>Bacteroidota</taxon>
        <taxon>Cytophagia</taxon>
        <taxon>Cytophagales</taxon>
        <taxon>Hymenobacteraceae</taxon>
        <taxon>Pontibacter</taxon>
    </lineage>
</organism>